<protein>
    <submittedName>
        <fullName evidence="1">Uncharacterized protein</fullName>
    </submittedName>
</protein>
<sequence length="76" mass="8952">MYAVFIGVGVLVLASLFRWSAGKVRKKYSCFFFLEFFSGGFALIDTDMWLIVRNRWNFNDFETFWLPRHAVFALIA</sequence>
<name>A0A413KDQ4_BIFPS</name>
<organism evidence="1 2">
    <name type="scientific">Bifidobacterium pseudocatenulatum</name>
    <dbReference type="NCBI Taxonomy" id="28026"/>
    <lineage>
        <taxon>Bacteria</taxon>
        <taxon>Bacillati</taxon>
        <taxon>Actinomycetota</taxon>
        <taxon>Actinomycetes</taxon>
        <taxon>Bifidobacteriales</taxon>
        <taxon>Bifidobacteriaceae</taxon>
        <taxon>Bifidobacterium</taxon>
    </lineage>
</organism>
<accession>A0A413KDQ4</accession>
<comment type="caution">
    <text evidence="1">The sequence shown here is derived from an EMBL/GenBank/DDBJ whole genome shotgun (WGS) entry which is preliminary data.</text>
</comment>
<dbReference type="AlphaFoldDB" id="A0A413KDQ4"/>
<evidence type="ECO:0000313" key="2">
    <source>
        <dbReference type="Proteomes" id="UP000284163"/>
    </source>
</evidence>
<gene>
    <name evidence="1" type="ORF">DXA22_02145</name>
</gene>
<evidence type="ECO:0000313" key="1">
    <source>
        <dbReference type="EMBL" id="RGY77642.1"/>
    </source>
</evidence>
<dbReference type="Proteomes" id="UP000284163">
    <property type="component" value="Unassembled WGS sequence"/>
</dbReference>
<reference evidence="1 2" key="1">
    <citation type="submission" date="2018-08" db="EMBL/GenBank/DDBJ databases">
        <title>A genome reference for cultivated species of the human gut microbiota.</title>
        <authorList>
            <person name="Zou Y."/>
            <person name="Xue W."/>
            <person name="Luo G."/>
        </authorList>
    </citation>
    <scope>NUCLEOTIDE SEQUENCE [LARGE SCALE GENOMIC DNA]</scope>
    <source>
        <strain evidence="1 2">CF01-1</strain>
    </source>
</reference>
<dbReference type="EMBL" id="QSDK01000002">
    <property type="protein sequence ID" value="RGY77642.1"/>
    <property type="molecule type" value="Genomic_DNA"/>
</dbReference>
<proteinExistence type="predicted"/>